<dbReference type="RefSeq" id="WP_185001961.1">
    <property type="nucleotide sequence ID" value="NZ_BAAAUI010000016.1"/>
</dbReference>
<evidence type="ECO:0000256" key="4">
    <source>
        <dbReference type="ARBA" id="ARBA00014657"/>
    </source>
</evidence>
<dbReference type="NCBIfam" id="NF005589">
    <property type="entry name" value="PRK07314.1"/>
    <property type="match status" value="1"/>
</dbReference>
<dbReference type="Proteomes" id="UP000533598">
    <property type="component" value="Unassembled WGS sequence"/>
</dbReference>
<dbReference type="PROSITE" id="PS52004">
    <property type="entry name" value="KS3_2"/>
    <property type="match status" value="1"/>
</dbReference>
<dbReference type="InterPro" id="IPR016039">
    <property type="entry name" value="Thiolase-like"/>
</dbReference>
<evidence type="ECO:0000256" key="7">
    <source>
        <dbReference type="ARBA" id="ARBA00022832"/>
    </source>
</evidence>
<accession>A0A7W7C7W9</accession>
<feature type="domain" description="Ketosynthase family 3 (KS3)" evidence="18">
    <location>
        <begin position="16"/>
        <end position="423"/>
    </location>
</feature>
<evidence type="ECO:0000256" key="5">
    <source>
        <dbReference type="ARBA" id="ARBA00022516"/>
    </source>
</evidence>
<evidence type="ECO:0000313" key="20">
    <source>
        <dbReference type="Proteomes" id="UP000533598"/>
    </source>
</evidence>
<gene>
    <name evidence="19" type="ORF">HNR67_002215</name>
</gene>
<dbReference type="InterPro" id="IPR014030">
    <property type="entry name" value="Ketoacyl_synth_N"/>
</dbReference>
<dbReference type="GO" id="GO:0004315">
    <property type="term" value="F:3-oxoacyl-[acyl-carrier-protein] synthase activity"/>
    <property type="evidence" value="ECO:0007669"/>
    <property type="project" value="UniProtKB-UniRule"/>
</dbReference>
<evidence type="ECO:0000256" key="14">
    <source>
        <dbReference type="PIRNR" id="PIRNR000447"/>
    </source>
</evidence>
<feature type="active site" description="For beta-ketoacyl synthase activity" evidence="15">
    <location>
        <position position="177"/>
    </location>
</feature>
<comment type="caution">
    <text evidence="19">The sequence shown here is derived from an EMBL/GenBank/DDBJ whole genome shotgun (WGS) entry which is preliminary data.</text>
</comment>
<dbReference type="EC" id="2.3.1.179" evidence="3 14"/>
<dbReference type="Gene3D" id="3.40.47.10">
    <property type="match status" value="1"/>
</dbReference>
<evidence type="ECO:0000256" key="9">
    <source>
        <dbReference type="ARBA" id="ARBA00023160"/>
    </source>
</evidence>
<evidence type="ECO:0000313" key="19">
    <source>
        <dbReference type="EMBL" id="MBB4676097.1"/>
    </source>
</evidence>
<dbReference type="Pfam" id="PF00109">
    <property type="entry name" value="ketoacyl-synt"/>
    <property type="match status" value="1"/>
</dbReference>
<dbReference type="NCBIfam" id="TIGR03150">
    <property type="entry name" value="fabF"/>
    <property type="match status" value="1"/>
</dbReference>
<dbReference type="InterPro" id="IPR018201">
    <property type="entry name" value="Ketoacyl_synth_AS"/>
</dbReference>
<evidence type="ECO:0000256" key="17">
    <source>
        <dbReference type="SAM" id="Phobius"/>
    </source>
</evidence>
<keyword evidence="7" id="KW-0276">Fatty acid metabolism</keyword>
<dbReference type="CDD" id="cd00834">
    <property type="entry name" value="KAS_I_II"/>
    <property type="match status" value="1"/>
</dbReference>
<dbReference type="PIRSF" id="PIRSF000447">
    <property type="entry name" value="KAS_II"/>
    <property type="match status" value="1"/>
</dbReference>
<keyword evidence="6 14" id="KW-0808">Transferase</keyword>
<dbReference type="UniPathway" id="UPA00094"/>
<evidence type="ECO:0000256" key="2">
    <source>
        <dbReference type="ARBA" id="ARBA00008467"/>
    </source>
</evidence>
<evidence type="ECO:0000256" key="15">
    <source>
        <dbReference type="PIRSR" id="PIRSR000447-1"/>
    </source>
</evidence>
<keyword evidence="17" id="KW-1133">Transmembrane helix</keyword>
<dbReference type="InterPro" id="IPR020841">
    <property type="entry name" value="PKS_Beta-ketoAc_synthase_dom"/>
</dbReference>
<dbReference type="SUPFAM" id="SSF53901">
    <property type="entry name" value="Thiolase-like"/>
    <property type="match status" value="2"/>
</dbReference>
<dbReference type="PANTHER" id="PTHR11712:SF336">
    <property type="entry name" value="3-OXOACYL-[ACYL-CARRIER-PROTEIN] SYNTHASE, MITOCHONDRIAL"/>
    <property type="match status" value="1"/>
</dbReference>
<dbReference type="AlphaFoldDB" id="A0A7W7C7W9"/>
<keyword evidence="8" id="KW-0443">Lipid metabolism</keyword>
<feature type="transmembrane region" description="Helical" evidence="17">
    <location>
        <begin position="21"/>
        <end position="43"/>
    </location>
</feature>
<protein>
    <recommendedName>
        <fullName evidence="4 14">3-oxoacyl-[acyl-carrier-protein] synthase 2</fullName>
        <ecNumber evidence="3 14">2.3.1.179</ecNumber>
    </recommendedName>
</protein>
<sequence length="426" mass="44726">MSQRSEAVRDEFRRLRRRVVVTGWGAVTPLGVGVADTWAAMLAGRSGIRQLSAIDSGDLGSHIGGEIHDWDPEAHLPRKISRRTDSFAQYALAAAAEAVETAKLIIGPELAPRTGVLVGSGYGPVNYNSKLPDLLRDKGPRGISPLSQVTGAMDSAAVEISLLFGTTGPCRSLSTACATGTDSIGEAARLIQYGAVDVAIAGGADNCISRADLAGCGNARALSTRNEQPELASRPFDEDRDGFVMSSGAGVVVLEAAEHAIERGAPILAEVAGFGATSDAHHWTAPHPEGTGAKAAMREALRDAGVAPAEIDYINAHGTSTPLGDAREVRSIREVLGERATRIPVSSTKSMTGHMIGAGGAVELIVCGLAIRDGIVPPTINCDRPLDPEMNFVAHTAQRHDIRIAMNNSFGFGGHNAVLVLRRWEQ</sequence>
<organism evidence="19 20">
    <name type="scientific">Crossiella cryophila</name>
    <dbReference type="NCBI Taxonomy" id="43355"/>
    <lineage>
        <taxon>Bacteria</taxon>
        <taxon>Bacillati</taxon>
        <taxon>Actinomycetota</taxon>
        <taxon>Actinomycetes</taxon>
        <taxon>Pseudonocardiales</taxon>
        <taxon>Pseudonocardiaceae</taxon>
        <taxon>Crossiella</taxon>
    </lineage>
</organism>
<dbReference type="GO" id="GO:0030497">
    <property type="term" value="P:fatty acid elongation"/>
    <property type="evidence" value="ECO:0007669"/>
    <property type="project" value="UniProtKB-ARBA"/>
</dbReference>
<evidence type="ECO:0000259" key="18">
    <source>
        <dbReference type="PROSITE" id="PS52004"/>
    </source>
</evidence>
<dbReference type="GO" id="GO:0005829">
    <property type="term" value="C:cytosol"/>
    <property type="evidence" value="ECO:0007669"/>
    <property type="project" value="TreeGrafter"/>
</dbReference>
<evidence type="ECO:0000256" key="16">
    <source>
        <dbReference type="RuleBase" id="RU003694"/>
    </source>
</evidence>
<dbReference type="InterPro" id="IPR017568">
    <property type="entry name" value="3-oxoacyl-ACP_synth-2"/>
</dbReference>
<keyword evidence="20" id="KW-1185">Reference proteome</keyword>
<comment type="similarity">
    <text evidence="2 14 16">Belongs to the thiolase-like superfamily. Beta-ketoacyl-ACP synthases family.</text>
</comment>
<keyword evidence="17" id="KW-0812">Transmembrane</keyword>
<evidence type="ECO:0000256" key="13">
    <source>
        <dbReference type="ARBA" id="ARBA00047659"/>
    </source>
</evidence>
<comment type="pathway">
    <text evidence="1 14">Lipid metabolism; fatty acid biosynthesis.</text>
</comment>
<comment type="function">
    <text evidence="11 14">Involved in the type II fatty acid elongation cycle. Catalyzes the elongation of a wide range of acyl-ACP by the addition of two carbons from malonyl-ACP to an acyl acceptor. Can efficiently catalyze the conversion of palmitoleoyl-ACP (cis-hexadec-9-enoyl-ACP) to cis-vaccenoyl-ACP (cis-octadec-11-enoyl-ACP), an essential step in the thermal regulation of fatty acid composition.</text>
</comment>
<dbReference type="PROSITE" id="PS00606">
    <property type="entry name" value="KS3_1"/>
    <property type="match status" value="1"/>
</dbReference>
<evidence type="ECO:0000256" key="6">
    <source>
        <dbReference type="ARBA" id="ARBA00022679"/>
    </source>
</evidence>
<name>A0A7W7C7W9_9PSEU</name>
<dbReference type="InterPro" id="IPR000794">
    <property type="entry name" value="Beta-ketoacyl_synthase"/>
</dbReference>
<evidence type="ECO:0000256" key="1">
    <source>
        <dbReference type="ARBA" id="ARBA00005194"/>
    </source>
</evidence>
<reference evidence="19 20" key="1">
    <citation type="submission" date="2020-08" db="EMBL/GenBank/DDBJ databases">
        <title>Sequencing the genomes of 1000 actinobacteria strains.</title>
        <authorList>
            <person name="Klenk H.-P."/>
        </authorList>
    </citation>
    <scope>NUCLEOTIDE SEQUENCE [LARGE SCALE GENOMIC DNA]</scope>
    <source>
        <strain evidence="19 20">DSM 44230</strain>
    </source>
</reference>
<keyword evidence="9 14" id="KW-0275">Fatty acid biosynthesis</keyword>
<evidence type="ECO:0000256" key="8">
    <source>
        <dbReference type="ARBA" id="ARBA00023098"/>
    </source>
</evidence>
<dbReference type="FunFam" id="3.40.47.10:FF:000018">
    <property type="entry name" value="3-oxoacyl-[acyl-carrier-protein] synthase 2"/>
    <property type="match status" value="1"/>
</dbReference>
<proteinExistence type="inferred from homology"/>
<keyword evidence="5 14" id="KW-0444">Lipid biosynthesis</keyword>
<evidence type="ECO:0000256" key="3">
    <source>
        <dbReference type="ARBA" id="ARBA00012356"/>
    </source>
</evidence>
<dbReference type="EMBL" id="JACHMH010000001">
    <property type="protein sequence ID" value="MBB4676097.1"/>
    <property type="molecule type" value="Genomic_DNA"/>
</dbReference>
<comment type="catalytic activity">
    <reaction evidence="12 14">
        <text>(9Z)-hexadecenoyl-[ACP] + malonyl-[ACP] + H(+) = 3-oxo-(11Z)-octadecenoyl-[ACP] + holo-[ACP] + CO2</text>
        <dbReference type="Rhea" id="RHEA:55040"/>
        <dbReference type="Rhea" id="RHEA-COMP:9623"/>
        <dbReference type="Rhea" id="RHEA-COMP:9685"/>
        <dbReference type="Rhea" id="RHEA-COMP:10800"/>
        <dbReference type="Rhea" id="RHEA-COMP:14074"/>
        <dbReference type="ChEBI" id="CHEBI:15378"/>
        <dbReference type="ChEBI" id="CHEBI:16526"/>
        <dbReference type="ChEBI" id="CHEBI:64479"/>
        <dbReference type="ChEBI" id="CHEBI:78449"/>
        <dbReference type="ChEBI" id="CHEBI:83989"/>
        <dbReference type="ChEBI" id="CHEBI:138538"/>
        <dbReference type="EC" id="2.3.1.179"/>
    </reaction>
</comment>
<dbReference type="Pfam" id="PF02801">
    <property type="entry name" value="Ketoacyl-synt_C"/>
    <property type="match status" value="1"/>
</dbReference>
<dbReference type="SMART" id="SM00825">
    <property type="entry name" value="PKS_KS"/>
    <property type="match status" value="1"/>
</dbReference>
<dbReference type="FunFam" id="3.40.47.10:FF:000029">
    <property type="entry name" value="3-oxoacyl-[acyl-carrier-protein] synthase 1"/>
    <property type="match status" value="1"/>
</dbReference>
<evidence type="ECO:0000256" key="10">
    <source>
        <dbReference type="ARBA" id="ARBA00023315"/>
    </source>
</evidence>
<evidence type="ECO:0000256" key="12">
    <source>
        <dbReference type="ARBA" id="ARBA00047318"/>
    </source>
</evidence>
<dbReference type="InterPro" id="IPR014031">
    <property type="entry name" value="Ketoacyl_synth_C"/>
</dbReference>
<keyword evidence="17" id="KW-0472">Membrane</keyword>
<dbReference type="PANTHER" id="PTHR11712">
    <property type="entry name" value="POLYKETIDE SYNTHASE-RELATED"/>
    <property type="match status" value="1"/>
</dbReference>
<keyword evidence="10 14" id="KW-0012">Acyltransferase</keyword>
<comment type="catalytic activity">
    <reaction evidence="13 14">
        <text>a fatty acyl-[ACP] + malonyl-[ACP] + H(+) = a 3-oxoacyl-[ACP] + holo-[ACP] + CO2</text>
        <dbReference type="Rhea" id="RHEA:22836"/>
        <dbReference type="Rhea" id="RHEA-COMP:9623"/>
        <dbReference type="Rhea" id="RHEA-COMP:9685"/>
        <dbReference type="Rhea" id="RHEA-COMP:9916"/>
        <dbReference type="Rhea" id="RHEA-COMP:14125"/>
        <dbReference type="ChEBI" id="CHEBI:15378"/>
        <dbReference type="ChEBI" id="CHEBI:16526"/>
        <dbReference type="ChEBI" id="CHEBI:64479"/>
        <dbReference type="ChEBI" id="CHEBI:78449"/>
        <dbReference type="ChEBI" id="CHEBI:78776"/>
        <dbReference type="ChEBI" id="CHEBI:138651"/>
    </reaction>
</comment>
<evidence type="ECO:0000256" key="11">
    <source>
        <dbReference type="ARBA" id="ARBA00024006"/>
    </source>
</evidence>